<gene>
    <name evidence="3" type="primary">LOC128201549</name>
</gene>
<protein>
    <submittedName>
        <fullName evidence="3">Epoxide hydrolase 4-like</fullName>
    </submittedName>
</protein>
<accession>A0ABM3MU47</accession>
<dbReference type="InterPro" id="IPR000073">
    <property type="entry name" value="AB_hydrolase_1"/>
</dbReference>
<sequence>MGAKNTNVLELVSGWEAVEQIFKCIFIGLWQFIKISVKRFWKGHRRKSLKDHSPVELTVDSSIGTHCYIKIMGVKYHYVASGPKNGQVVLILGDAPDNGNLWCPTWSAVVRRLMETGYYVVSLDLRGTGGSEGGARWDLSPPQAVAELSALMKAIGVSQAKPAVVIGFGIGGMLSWYLAHCHGHLISKMAVIGAPHPNLYWQNPPAVFCNGVLHFIQWPYLPERWLAEGELQDGENGRWASSRACDWTGALNYLRGAAWWRIRAGHLVEAPVLLVGATNGALLVVASTLHCSASKIRLVEKPDPTDEKLPAIMLDFLIETKDTAKKQPQEVSRSIIRGLLGAVADRGRELTSKLVNGACNVNSSLVLPVQG</sequence>
<dbReference type="Proteomes" id="UP001652740">
    <property type="component" value="Unplaced"/>
</dbReference>
<name>A0ABM3MU47_GALME</name>
<evidence type="ECO:0000313" key="3">
    <source>
        <dbReference type="RefSeq" id="XP_052754871.1"/>
    </source>
</evidence>
<evidence type="ECO:0000313" key="2">
    <source>
        <dbReference type="Proteomes" id="UP001652740"/>
    </source>
</evidence>
<dbReference type="RefSeq" id="XP_052754871.1">
    <property type="nucleotide sequence ID" value="XM_052898911.1"/>
</dbReference>
<feature type="domain" description="AB hydrolase-1" evidence="1">
    <location>
        <begin position="95"/>
        <end position="198"/>
    </location>
</feature>
<dbReference type="Gene3D" id="3.40.50.1820">
    <property type="entry name" value="alpha/beta hydrolase"/>
    <property type="match status" value="1"/>
</dbReference>
<proteinExistence type="predicted"/>
<evidence type="ECO:0000259" key="1">
    <source>
        <dbReference type="Pfam" id="PF00561"/>
    </source>
</evidence>
<dbReference type="PANTHER" id="PTHR43329">
    <property type="entry name" value="EPOXIDE HYDROLASE"/>
    <property type="match status" value="1"/>
</dbReference>
<dbReference type="InterPro" id="IPR029058">
    <property type="entry name" value="AB_hydrolase_fold"/>
</dbReference>
<reference evidence="3" key="1">
    <citation type="submission" date="2025-08" db="UniProtKB">
        <authorList>
            <consortium name="RefSeq"/>
        </authorList>
    </citation>
    <scope>IDENTIFICATION</scope>
    <source>
        <tissue evidence="3">Whole larvae</tissue>
    </source>
</reference>
<organism evidence="2 3">
    <name type="scientific">Galleria mellonella</name>
    <name type="common">Greater wax moth</name>
    <dbReference type="NCBI Taxonomy" id="7137"/>
    <lineage>
        <taxon>Eukaryota</taxon>
        <taxon>Metazoa</taxon>
        <taxon>Ecdysozoa</taxon>
        <taxon>Arthropoda</taxon>
        <taxon>Hexapoda</taxon>
        <taxon>Insecta</taxon>
        <taxon>Pterygota</taxon>
        <taxon>Neoptera</taxon>
        <taxon>Endopterygota</taxon>
        <taxon>Lepidoptera</taxon>
        <taxon>Glossata</taxon>
        <taxon>Ditrysia</taxon>
        <taxon>Pyraloidea</taxon>
        <taxon>Pyralidae</taxon>
        <taxon>Galleriinae</taxon>
        <taxon>Galleria</taxon>
    </lineage>
</organism>
<dbReference type="GeneID" id="128201549"/>
<dbReference type="SUPFAM" id="SSF53474">
    <property type="entry name" value="alpha/beta-Hydrolases"/>
    <property type="match status" value="1"/>
</dbReference>
<keyword evidence="2" id="KW-1185">Reference proteome</keyword>
<dbReference type="Pfam" id="PF00561">
    <property type="entry name" value="Abhydrolase_1"/>
    <property type="match status" value="1"/>
</dbReference>